<evidence type="ECO:0000256" key="4">
    <source>
        <dbReference type="ARBA" id="ARBA00022679"/>
    </source>
</evidence>
<feature type="compositionally biased region" description="Low complexity" evidence="8">
    <location>
        <begin position="777"/>
        <end position="790"/>
    </location>
</feature>
<dbReference type="Gene3D" id="1.25.10.10">
    <property type="entry name" value="Leucine-rich Repeat Variant"/>
    <property type="match status" value="1"/>
</dbReference>
<dbReference type="Gene3D" id="3.90.1750.10">
    <property type="entry name" value="Hect, E3 ligase catalytic domains"/>
    <property type="match status" value="2"/>
</dbReference>
<feature type="region of interest" description="Disordered" evidence="8">
    <location>
        <begin position="662"/>
        <end position="735"/>
    </location>
</feature>
<feature type="compositionally biased region" description="Polar residues" evidence="8">
    <location>
        <begin position="71"/>
        <end position="81"/>
    </location>
</feature>
<feature type="compositionally biased region" description="Basic residues" evidence="8">
    <location>
        <begin position="709"/>
        <end position="718"/>
    </location>
</feature>
<dbReference type="InterPro" id="IPR037197">
    <property type="entry name" value="WWE_dom_sf"/>
</dbReference>
<dbReference type="CDD" id="cd00078">
    <property type="entry name" value="HECTc"/>
    <property type="match status" value="1"/>
</dbReference>
<dbReference type="PANTHER" id="PTHR45670">
    <property type="entry name" value="E3 UBIQUITIN-PROTEIN LIGASE TRIP12"/>
    <property type="match status" value="1"/>
</dbReference>
<dbReference type="PROSITE" id="PS50237">
    <property type="entry name" value="HECT"/>
    <property type="match status" value="1"/>
</dbReference>
<reference evidence="10" key="3">
    <citation type="submission" date="2025-09" db="UniProtKB">
        <authorList>
            <consortium name="Ensembl"/>
        </authorList>
    </citation>
    <scope>IDENTIFICATION</scope>
</reference>
<dbReference type="InterPro" id="IPR035983">
    <property type="entry name" value="Hect_E3_ubiquitin_ligase"/>
</dbReference>
<evidence type="ECO:0000256" key="6">
    <source>
        <dbReference type="PROSITE-ProRule" id="PRU00104"/>
    </source>
</evidence>
<dbReference type="InterPro" id="IPR016024">
    <property type="entry name" value="ARM-type_fold"/>
</dbReference>
<feature type="region of interest" description="Disordered" evidence="8">
    <location>
        <begin position="1021"/>
        <end position="1056"/>
    </location>
</feature>
<sequence length="1731" mass="192448">RKRYQSPPNHPLYARKAATNASKTGSCASTSRRGRGKTSSVNSRELEDPAPAAMSQEADQSADENQPGAVGSNTGENQGASENPDGELDEPDMSRLQALLEARGLPSHFFGTLGPRVQQILHRSVNNGTSSKAQQLLQGMQANGDESRQLQSAIEMCQLLVMGNEDTLTGFPIKVVVPALITLLRMEHNFDMMNHACRALTYMMEALPRSSAVVVDAVPVFLEKLQSIQCMDVAEQSLTALEMLSRQHGSSILRANGLSACLLYLDFFSLPAQRNALTVAANCCYVASSEQRADFNKYFATSIPLLVQKLTHHDKKCVESVCLCFARLVDNYHSEASILQVIAENGLLENFQNILIVTPPLIGSNTFVMVIRTMCLLCSSCPNLAAQLVRNNIAETLRYLLCGSASDSDEIELVPRSPQELYEITSLIGELMPRLPRDDPMFSVDKTLKQSSRGGSGGTVATWQWKADDGSWKSYSRHDNRYIQLLQSFQVNEDTGHSRAIRRQPEKKDQVMIKTESESSLTDARVSLVKEDVVVISQFVRSLFTLLYEVYGTSAGSPAVRHKCLRAVQRMVYYAEPELLRDVLRNLSVSSHIASMLSSNDLKVVVGALQMAMILMNKLPDVFEVYFTRQGVTHQQVSCSTYIHSYTALHKVEQLLNPNHKVVGTSQASPPGTATDSNVSTPVFEGGPSSTEPSPSDPMPGRLSDMLRRKYPPRRSAGKRMSASSLASTPEDTHRTRSANFFCRTSATSFFYNLNPTRWGRSSTSSSQPSVLGSPHSLGSMTSQTSSGSGRMEKVKQWVRDQAKTFLDQYFSTNMATDALSDDDSSSVDQRSLLHQLTTIAQALSTCVDMSVACKSLKSLCEITSTSDVSSFELQHSGIVTALLDSGDVLQPPHLPRDDRLRQFLNIFTGLPVSLLCQEPISLSEFSNVEPLRNLVQKLTLCVSQLEQFPVKSHDLPSAPGRGSQALNFFARHQLKCQLQRHPDCSTAKQWHGGPVRVDPLALVQAIERYLIARGYAASSSSDQSELDDDEDEEDDDHPSLSTASAPSESSSREKRHRLELYVGHNKLPYNMTVYQAVKQFGDDHGKSSTSLLMSSDERDTDDEHVAIASTGLWKTTHIIRYKLVPESDVHKPQSAGGKRSSQKISPKLSKKIDPLWISGNLPNSKRPLNDYLKSKMTDSFMTKDTSKEVLCLTRVIFGLTRYWHTLYAPSMLATDRLLLPMSEFINTKLSAKCSRQLQDPLMIMTGELPSWLSEVAHACPFVLPFDIRQLLFRVVSFDRDRAMQHLLDSGLLPDISSGSSSAGSASLTQDASNRFLPKIEKKKCSVKRENLLPQAEKLMADHGHTRSLLEVQYEGEVGTGLGPTLEFYTLVSHEMQRSDLGLWRSDENSNSQFNAPVAMETSFVHSPVGLYPLPIGRTSKLGPIAKACSKFRFLGRLFAKAVMDGRLLDVPLSMICYKWLVNQENSITWLDLEQVDPGMSLTFNKLKRLLHQRLLIEQDGTPSLLHCQDGAQERINAITMDGCRLEDLGLDFLLPGFPNIELMKFGAKTSLTIENLDKYLSLIAHWTLNEGVRQQLDAMRDGFQSVFPLQAIDYFYPEELDQLFCGARYQPWSERELTDSCRTDHGYSHESEAVKTLFRVLSQYDAAEQRAFLQFVTGSPHLPVGGLRALHPPLTVVRKTCDENTSSDSYLPSVMTCVNYLKLPEYSNENVMRERLHKAAQEGQKSFLLS</sequence>
<dbReference type="GO" id="GO:0000209">
    <property type="term" value="P:protein polyubiquitination"/>
    <property type="evidence" value="ECO:0007669"/>
    <property type="project" value="TreeGrafter"/>
</dbReference>
<feature type="active site" description="Glycyl thioester intermediate" evidence="6">
    <location>
        <position position="1698"/>
    </location>
</feature>
<dbReference type="InterPro" id="IPR045322">
    <property type="entry name" value="HECTD1/TRIP12-like"/>
</dbReference>
<dbReference type="Gene3D" id="3.30.2410.10">
    <property type="entry name" value="Hect, E3 ligase catalytic domain"/>
    <property type="match status" value="1"/>
</dbReference>
<feature type="region of interest" description="Disordered" evidence="8">
    <location>
        <begin position="761"/>
        <end position="792"/>
    </location>
</feature>
<name>H2YD19_CIOSA</name>
<evidence type="ECO:0000313" key="11">
    <source>
        <dbReference type="Proteomes" id="UP000007875"/>
    </source>
</evidence>
<accession>H2YD19</accession>
<keyword evidence="5 6" id="KW-0833">Ubl conjugation pathway</keyword>
<dbReference type="InParanoid" id="H2YD19"/>
<dbReference type="GO" id="GO:0061630">
    <property type="term" value="F:ubiquitin protein ligase activity"/>
    <property type="evidence" value="ECO:0007669"/>
    <property type="project" value="UniProtKB-UniRule"/>
</dbReference>
<dbReference type="GeneTree" id="ENSGT00940000156517"/>
<protein>
    <recommendedName>
        <fullName evidence="7">E3 ubiquitin-protein ligase</fullName>
        <ecNumber evidence="7">2.3.2.26</ecNumber>
    </recommendedName>
</protein>
<dbReference type="FunFam" id="3.90.1750.10:FF:000048">
    <property type="entry name" value="E3 ubiquitin-protein ligase UPL3"/>
    <property type="match status" value="1"/>
</dbReference>
<dbReference type="Pfam" id="PF00632">
    <property type="entry name" value="HECT"/>
    <property type="match status" value="1"/>
</dbReference>
<dbReference type="eggNOG" id="KOG0168">
    <property type="taxonomic scope" value="Eukaryota"/>
</dbReference>
<feature type="compositionally biased region" description="Acidic residues" evidence="8">
    <location>
        <begin position="1025"/>
        <end position="1037"/>
    </location>
</feature>
<dbReference type="Pfam" id="PF25579">
    <property type="entry name" value="TPR_TRIP12_N"/>
    <property type="match status" value="1"/>
</dbReference>
<dbReference type="PANTHER" id="PTHR45670:SF13">
    <property type="entry name" value="E3 UBIQUITIN-PROTEIN LIGASE TRIP12"/>
    <property type="match status" value="1"/>
</dbReference>
<evidence type="ECO:0000256" key="7">
    <source>
        <dbReference type="RuleBase" id="RU369009"/>
    </source>
</evidence>
<dbReference type="SMART" id="SM00119">
    <property type="entry name" value="HECTc"/>
    <property type="match status" value="1"/>
</dbReference>
<dbReference type="eggNOG" id="KOG0170">
    <property type="taxonomic scope" value="Eukaryota"/>
</dbReference>
<feature type="compositionally biased region" description="Polar residues" evidence="8">
    <location>
        <begin position="19"/>
        <end position="28"/>
    </location>
</feature>
<keyword evidence="4 7" id="KW-0808">Transferase</keyword>
<dbReference type="GO" id="GO:0043161">
    <property type="term" value="P:proteasome-mediated ubiquitin-dependent protein catabolic process"/>
    <property type="evidence" value="ECO:0007669"/>
    <property type="project" value="TreeGrafter"/>
</dbReference>
<comment type="similarity">
    <text evidence="3 7">Belongs to the UPL family. K-HECT subfamily.</text>
</comment>
<dbReference type="InterPro" id="IPR057948">
    <property type="entry name" value="TPR_TRIP12_N"/>
</dbReference>
<dbReference type="FunFam" id="3.30.2160.10:FF:000013">
    <property type="entry name" value="E3 ubiquitin-protein ligase TRIP12 isoform X1"/>
    <property type="match status" value="1"/>
</dbReference>
<feature type="domain" description="HECT" evidence="9">
    <location>
        <begin position="1342"/>
        <end position="1731"/>
    </location>
</feature>
<reference evidence="11" key="1">
    <citation type="submission" date="2003-08" db="EMBL/GenBank/DDBJ databases">
        <authorList>
            <person name="Birren B."/>
            <person name="Nusbaum C."/>
            <person name="Abebe A."/>
            <person name="Abouelleil A."/>
            <person name="Adekoya E."/>
            <person name="Ait-zahra M."/>
            <person name="Allen N."/>
            <person name="Allen T."/>
            <person name="An P."/>
            <person name="Anderson M."/>
            <person name="Anderson S."/>
            <person name="Arachchi H."/>
            <person name="Armbruster J."/>
            <person name="Bachantsang P."/>
            <person name="Baldwin J."/>
            <person name="Barry A."/>
            <person name="Bayul T."/>
            <person name="Blitshsteyn B."/>
            <person name="Bloom T."/>
            <person name="Blye J."/>
            <person name="Boguslavskiy L."/>
            <person name="Borowsky M."/>
            <person name="Boukhgalter B."/>
            <person name="Brunache A."/>
            <person name="Butler J."/>
            <person name="Calixte N."/>
            <person name="Calvo S."/>
            <person name="Camarata J."/>
            <person name="Campo K."/>
            <person name="Chang J."/>
            <person name="Cheshatsang Y."/>
            <person name="Citroen M."/>
            <person name="Collymore A."/>
            <person name="Considine T."/>
            <person name="Cook A."/>
            <person name="Cooke P."/>
            <person name="Corum B."/>
            <person name="Cuomo C."/>
            <person name="David R."/>
            <person name="Dawoe T."/>
            <person name="Degray S."/>
            <person name="Dodge S."/>
            <person name="Dooley K."/>
            <person name="Dorje P."/>
            <person name="Dorjee K."/>
            <person name="Dorris L."/>
            <person name="Duffey N."/>
            <person name="Dupes A."/>
            <person name="Elkins T."/>
            <person name="Engels R."/>
            <person name="Erickson J."/>
            <person name="Farina A."/>
            <person name="Faro S."/>
            <person name="Ferreira P."/>
            <person name="Fischer H."/>
            <person name="Fitzgerald M."/>
            <person name="Foley K."/>
            <person name="Gage D."/>
            <person name="Galagan J."/>
            <person name="Gearin G."/>
            <person name="Gnerre S."/>
            <person name="Gnirke A."/>
            <person name="Goyette A."/>
            <person name="Graham J."/>
            <person name="Grandbois E."/>
            <person name="Gyaltsen K."/>
            <person name="Hafez N."/>
            <person name="Hagopian D."/>
            <person name="Hagos B."/>
            <person name="Hall J."/>
            <person name="Hatcher B."/>
            <person name="Heller A."/>
            <person name="Higgins H."/>
            <person name="Honan T."/>
            <person name="Horn A."/>
            <person name="Houde N."/>
            <person name="Hughes L."/>
            <person name="Hulme W."/>
            <person name="Husby E."/>
            <person name="Iliev I."/>
            <person name="Jaffe D."/>
            <person name="Jones C."/>
            <person name="Kamal M."/>
            <person name="Kamat A."/>
            <person name="Kamvysselis M."/>
            <person name="Karlsson E."/>
            <person name="Kells C."/>
            <person name="Kieu A."/>
            <person name="Kisner P."/>
            <person name="Kodira C."/>
            <person name="Kulbokas E."/>
            <person name="Labutti K."/>
            <person name="Lama D."/>
            <person name="Landers T."/>
            <person name="Leger J."/>
            <person name="Levine S."/>
            <person name="Lewis D."/>
            <person name="Lewis T."/>
            <person name="Lindblad-toh K."/>
            <person name="Liu X."/>
            <person name="Lokyitsang T."/>
            <person name="Lokyitsang Y."/>
            <person name="Lucien O."/>
            <person name="Lui A."/>
            <person name="Ma L.J."/>
            <person name="Mabbitt R."/>
            <person name="Macdonald J."/>
            <person name="Maclean C."/>
            <person name="Major J."/>
            <person name="Manning J."/>
            <person name="Marabella R."/>
            <person name="Maru K."/>
            <person name="Matthews C."/>
            <person name="Mauceli E."/>
            <person name="Mccarthy M."/>
            <person name="Mcdonough S."/>
            <person name="Mcghee T."/>
            <person name="Meldrim J."/>
            <person name="Meneus L."/>
            <person name="Mesirov J."/>
            <person name="Mihalev A."/>
            <person name="Mihova T."/>
            <person name="Mikkelsen T."/>
            <person name="Mlenga V."/>
            <person name="Moru K."/>
            <person name="Mozes J."/>
            <person name="Mulrain L."/>
            <person name="Munson G."/>
            <person name="Naylor J."/>
            <person name="Newes C."/>
            <person name="Nguyen C."/>
            <person name="Nguyen N."/>
            <person name="Nguyen T."/>
            <person name="Nicol R."/>
            <person name="Nielsen C."/>
            <person name="Nizzari M."/>
            <person name="Norbu C."/>
            <person name="Norbu N."/>
            <person name="O'donnell P."/>
            <person name="Okoawo O."/>
            <person name="O'leary S."/>
            <person name="Omotosho B."/>
            <person name="O'neill K."/>
            <person name="Osman S."/>
            <person name="Parker S."/>
            <person name="Perrin D."/>
            <person name="Phunkhang P."/>
            <person name="Piqani B."/>
            <person name="Purcell S."/>
            <person name="Rachupka T."/>
            <person name="Ramasamy U."/>
            <person name="Rameau R."/>
            <person name="Ray V."/>
            <person name="Raymond C."/>
            <person name="Retta R."/>
            <person name="Richardson S."/>
            <person name="Rise C."/>
            <person name="Rodriguez J."/>
            <person name="Rogers J."/>
            <person name="Rogov P."/>
            <person name="Rutman M."/>
            <person name="Schupbach R."/>
            <person name="Seaman C."/>
            <person name="Settipalli S."/>
            <person name="Sharpe T."/>
            <person name="Sheridan J."/>
            <person name="Sherpa N."/>
            <person name="Shi J."/>
            <person name="Smirnov S."/>
            <person name="Smith C."/>
            <person name="Sougnez C."/>
            <person name="Spencer B."/>
            <person name="Stalker J."/>
            <person name="Stange-thomann N."/>
            <person name="Stavropoulos S."/>
            <person name="Stetson K."/>
            <person name="Stone C."/>
            <person name="Stone S."/>
            <person name="Stubbs M."/>
            <person name="Talamas J."/>
            <person name="Tchuinga P."/>
            <person name="Tenzing P."/>
            <person name="Tesfaye S."/>
            <person name="Theodore J."/>
            <person name="Thoulutsang Y."/>
            <person name="Topham K."/>
            <person name="Towey S."/>
            <person name="Tsamla T."/>
            <person name="Tsomo N."/>
            <person name="Vallee D."/>
            <person name="Vassiliev H."/>
            <person name="Venkataraman V."/>
            <person name="Vinson J."/>
            <person name="Vo A."/>
            <person name="Wade C."/>
            <person name="Wang S."/>
            <person name="Wangchuk T."/>
            <person name="Wangdi T."/>
            <person name="Whittaker C."/>
            <person name="Wilkinson J."/>
            <person name="Wu Y."/>
            <person name="Wyman D."/>
            <person name="Yadav S."/>
            <person name="Yang S."/>
            <person name="Yang X."/>
            <person name="Yeager S."/>
            <person name="Yee E."/>
            <person name="Young G."/>
            <person name="Zainoun J."/>
            <person name="Zembeck L."/>
            <person name="Zimmer A."/>
            <person name="Zody M."/>
            <person name="Lander E."/>
        </authorList>
    </citation>
    <scope>NUCLEOTIDE SEQUENCE [LARGE SCALE GENOMIC DNA]</scope>
</reference>
<comment type="catalytic activity">
    <reaction evidence="1 7">
        <text>S-ubiquitinyl-[E2 ubiquitin-conjugating enzyme]-L-cysteine + [acceptor protein]-L-lysine = [E2 ubiquitin-conjugating enzyme]-L-cysteine + N(6)-ubiquitinyl-[acceptor protein]-L-lysine.</text>
        <dbReference type="EC" id="2.3.2.26"/>
    </reaction>
</comment>
<comment type="pathway">
    <text evidence="2 7">Protein modification; protein ubiquitination.</text>
</comment>
<keyword evidence="11" id="KW-1185">Reference proteome</keyword>
<dbReference type="EC" id="2.3.2.26" evidence="7"/>
<dbReference type="InterPro" id="IPR000569">
    <property type="entry name" value="HECT_dom"/>
</dbReference>
<organism evidence="10 11">
    <name type="scientific">Ciona savignyi</name>
    <name type="common">Pacific transparent sea squirt</name>
    <dbReference type="NCBI Taxonomy" id="51511"/>
    <lineage>
        <taxon>Eukaryota</taxon>
        <taxon>Metazoa</taxon>
        <taxon>Chordata</taxon>
        <taxon>Tunicata</taxon>
        <taxon>Ascidiacea</taxon>
        <taxon>Phlebobranchia</taxon>
        <taxon>Cionidae</taxon>
        <taxon>Ciona</taxon>
    </lineage>
</organism>
<dbReference type="SUPFAM" id="SSF48371">
    <property type="entry name" value="ARM repeat"/>
    <property type="match status" value="1"/>
</dbReference>
<dbReference type="UniPathway" id="UPA00143"/>
<dbReference type="FunFam" id="3.30.2410.10:FF:000005">
    <property type="entry name" value="E3 ubiquitin-protein ligase TRIP12 isoform X1"/>
    <property type="match status" value="1"/>
</dbReference>
<evidence type="ECO:0000313" key="10">
    <source>
        <dbReference type="Ensembl" id="ENSCSAVP00000003217.1"/>
    </source>
</evidence>
<feature type="region of interest" description="Disordered" evidence="8">
    <location>
        <begin position="1"/>
        <end position="90"/>
    </location>
</feature>
<evidence type="ECO:0000256" key="5">
    <source>
        <dbReference type="ARBA" id="ARBA00022786"/>
    </source>
</evidence>
<dbReference type="GO" id="GO:0016607">
    <property type="term" value="C:nuclear speck"/>
    <property type="evidence" value="ECO:0007669"/>
    <property type="project" value="TreeGrafter"/>
</dbReference>
<evidence type="ECO:0000259" key="9">
    <source>
        <dbReference type="PROSITE" id="PS50237"/>
    </source>
</evidence>
<dbReference type="SUPFAM" id="SSF117839">
    <property type="entry name" value="WWE domain"/>
    <property type="match status" value="1"/>
</dbReference>
<dbReference type="FunFam" id="1.25.10.10:FF:000689">
    <property type="entry name" value="HECT ubiquitin protein ligase family protein KAK"/>
    <property type="match status" value="1"/>
</dbReference>
<dbReference type="Gene3D" id="3.30.2160.10">
    <property type="entry name" value="Hect, E3 ligase catalytic domain"/>
    <property type="match status" value="1"/>
</dbReference>
<comment type="function">
    <text evidence="7">E3 ubiquitin-protein ligase which accepts ubiquitin from an E2 ubiquitin-conjugating enzyme in the form of a thioester and then directly transfers the ubiquitin to targeted substrates.</text>
</comment>
<feature type="compositionally biased region" description="Low complexity" evidence="8">
    <location>
        <begin position="1040"/>
        <end position="1050"/>
    </location>
</feature>
<evidence type="ECO:0000256" key="3">
    <source>
        <dbReference type="ARBA" id="ARBA00006331"/>
    </source>
</evidence>
<proteinExistence type="inferred from homology"/>
<dbReference type="SUPFAM" id="SSF56204">
    <property type="entry name" value="Hect, E3 ligase catalytic domain"/>
    <property type="match status" value="1"/>
</dbReference>
<dbReference type="Proteomes" id="UP000007875">
    <property type="component" value="Unassembled WGS sequence"/>
</dbReference>
<dbReference type="Ensembl" id="ENSCSAVT00000003266.1">
    <property type="protein sequence ID" value="ENSCSAVP00000003217.1"/>
    <property type="gene ID" value="ENSCSAVG00000001912.1"/>
</dbReference>
<feature type="compositionally biased region" description="Polar residues" evidence="8">
    <location>
        <begin position="664"/>
        <end position="681"/>
    </location>
</feature>
<dbReference type="STRING" id="51511.ENSCSAVP00000003217"/>
<feature type="compositionally biased region" description="Polar residues" evidence="8">
    <location>
        <begin position="761"/>
        <end position="771"/>
    </location>
</feature>
<evidence type="ECO:0000256" key="2">
    <source>
        <dbReference type="ARBA" id="ARBA00004906"/>
    </source>
</evidence>
<reference evidence="10" key="2">
    <citation type="submission" date="2025-08" db="UniProtKB">
        <authorList>
            <consortium name="Ensembl"/>
        </authorList>
    </citation>
    <scope>IDENTIFICATION</scope>
</reference>
<dbReference type="GO" id="GO:0006974">
    <property type="term" value="P:DNA damage response"/>
    <property type="evidence" value="ECO:0007669"/>
    <property type="project" value="TreeGrafter"/>
</dbReference>
<evidence type="ECO:0000256" key="8">
    <source>
        <dbReference type="SAM" id="MobiDB-lite"/>
    </source>
</evidence>
<dbReference type="InterPro" id="IPR011989">
    <property type="entry name" value="ARM-like"/>
</dbReference>
<dbReference type="OMA" id="AEPLSQF"/>
<evidence type="ECO:0000256" key="1">
    <source>
        <dbReference type="ARBA" id="ARBA00000885"/>
    </source>
</evidence>